<dbReference type="NCBIfam" id="TIGR00686">
    <property type="entry name" value="phnA"/>
    <property type="match status" value="1"/>
</dbReference>
<evidence type="ECO:0000259" key="2">
    <source>
        <dbReference type="Pfam" id="PF03831"/>
    </source>
</evidence>
<dbReference type="EMBL" id="AE013598">
    <property type="protein sequence ID" value="AAW75152.1"/>
    <property type="molecule type" value="Genomic_DNA"/>
</dbReference>
<protein>
    <recommendedName>
        <fullName evidence="6">Alkylphosphonate utilization operon protein PhnA</fullName>
    </recommendedName>
</protein>
<dbReference type="HOGENOM" id="CLU_134486_0_0_6"/>
<dbReference type="KEGG" id="xoo:XOO1898"/>
<proteinExistence type="inferred from homology"/>
<dbReference type="Gene3D" id="2.30.30.40">
    <property type="entry name" value="SH3 Domains"/>
    <property type="match status" value="1"/>
</dbReference>
<dbReference type="AlphaFoldDB" id="Q5H1L9"/>
<evidence type="ECO:0000256" key="1">
    <source>
        <dbReference type="ARBA" id="ARBA00009248"/>
    </source>
</evidence>
<dbReference type="Pfam" id="PF03831">
    <property type="entry name" value="YjdM"/>
    <property type="match status" value="1"/>
</dbReference>
<dbReference type="SUPFAM" id="SSF82057">
    <property type="entry name" value="Prokaryotic SH3-related domain"/>
    <property type="match status" value="1"/>
</dbReference>
<keyword evidence="5" id="KW-1185">Reference proteome</keyword>
<organism evidence="4 5">
    <name type="scientific">Xanthomonas oryzae pv. oryzae (strain KACC10331 / KXO85)</name>
    <dbReference type="NCBI Taxonomy" id="291331"/>
    <lineage>
        <taxon>Bacteria</taxon>
        <taxon>Pseudomonadati</taxon>
        <taxon>Pseudomonadota</taxon>
        <taxon>Gammaproteobacteria</taxon>
        <taxon>Lysobacterales</taxon>
        <taxon>Lysobacteraceae</taxon>
        <taxon>Xanthomonas</taxon>
    </lineage>
</organism>
<evidence type="ECO:0000313" key="5">
    <source>
        <dbReference type="Proteomes" id="UP000006735"/>
    </source>
</evidence>
<dbReference type="InterPro" id="IPR013988">
    <property type="entry name" value="YjdM_C"/>
</dbReference>
<evidence type="ECO:0000313" key="4">
    <source>
        <dbReference type="EMBL" id="AAW75152.1"/>
    </source>
</evidence>
<comment type="similarity">
    <text evidence="1">Belongs to the YjdM family.</text>
</comment>
<dbReference type="InterPro" id="IPR013987">
    <property type="entry name" value="YjdM_N"/>
</dbReference>
<dbReference type="PANTHER" id="PTHR30305:SF3">
    <property type="entry name" value="PROTEIN YJDM"/>
    <property type="match status" value="1"/>
</dbReference>
<dbReference type="Gene3D" id="2.20.25.10">
    <property type="match status" value="1"/>
</dbReference>
<feature type="domain" description="Protein YjdM C-terminal" evidence="2">
    <location>
        <begin position="101"/>
        <end position="169"/>
    </location>
</feature>
<dbReference type="InterPro" id="IPR004624">
    <property type="entry name" value="YjdM"/>
</dbReference>
<accession>Q5H1L9</accession>
<evidence type="ECO:0000259" key="3">
    <source>
        <dbReference type="Pfam" id="PF08274"/>
    </source>
</evidence>
<dbReference type="FunFam" id="2.30.30.40:FF:000225">
    <property type="entry name" value="Phosphonoacetate hydrolase"/>
    <property type="match status" value="1"/>
</dbReference>
<dbReference type="PANTHER" id="PTHR30305">
    <property type="entry name" value="PROTEIN YJDM-RELATED"/>
    <property type="match status" value="1"/>
</dbReference>
<sequence length="169" mass="18030">MGITGICGCSRGRGCWLIGHARPARRSTSGALSRYRRAGCVIARPGGYNPRLLRSRYCMSTVPACPKCGLENTYLDGALSICADCGFEWSAGAAAANTTVVRDSNGNVLQAGDTVTVIKDLKVKGSSIPLKQGTVIRNIRLVEDDAEHIEGNSEKIKGLVLKTCFLRKA</sequence>
<evidence type="ECO:0008006" key="6">
    <source>
        <dbReference type="Google" id="ProtNLM"/>
    </source>
</evidence>
<name>Q5H1L9_XANOR</name>
<gene>
    <name evidence="4" type="primary">PhnA</name>
    <name evidence="4" type="ordered locus">XOO1898</name>
</gene>
<dbReference type="Pfam" id="PF08274">
    <property type="entry name" value="Zn_Ribbon_YjdM"/>
    <property type="match status" value="1"/>
</dbReference>
<dbReference type="Proteomes" id="UP000006735">
    <property type="component" value="Chromosome"/>
</dbReference>
<dbReference type="SUPFAM" id="SSF57783">
    <property type="entry name" value="Zinc beta-ribbon"/>
    <property type="match status" value="1"/>
</dbReference>
<reference evidence="4 5" key="1">
    <citation type="journal article" date="2005" name="Nucleic Acids Res.">
        <title>The genome sequence of Xanthomonas oryzae pathovar oryzae KACC10331, the bacterial blight pathogen of rice.</title>
        <authorList>
            <person name="Lee B.M."/>
            <person name="Park Y.J."/>
            <person name="Park D.S."/>
            <person name="Kang H.W."/>
            <person name="Kim J.G."/>
            <person name="Song E.S."/>
            <person name="Park I.C."/>
            <person name="Yoon U.H."/>
            <person name="Hahn J.H."/>
            <person name="Koo B.S."/>
            <person name="Lee G.B."/>
            <person name="Kim H."/>
            <person name="Park H.S."/>
            <person name="Yoon K.O."/>
            <person name="Kim J.H."/>
            <person name="Jung C.H."/>
            <person name="Koh N.H."/>
            <person name="Seo J.S."/>
            <person name="Go S.J."/>
        </authorList>
    </citation>
    <scope>NUCLEOTIDE SEQUENCE [LARGE SCALE GENOMIC DNA]</scope>
    <source>
        <strain evidence="5">KACC10331 / KXO85</strain>
    </source>
</reference>
<feature type="domain" description="Protein YjdM N-terminal" evidence="3">
    <location>
        <begin position="61"/>
        <end position="90"/>
    </location>
</feature>